<dbReference type="AlphaFoldDB" id="A0A0R1Z194"/>
<reference evidence="2 3" key="1">
    <citation type="journal article" date="2015" name="Genome Announc.">
        <title>Expanding the biotechnology potential of lactobacilli through comparative genomics of 213 strains and associated genera.</title>
        <authorList>
            <person name="Sun Z."/>
            <person name="Harris H.M."/>
            <person name="McCann A."/>
            <person name="Guo C."/>
            <person name="Argimon S."/>
            <person name="Zhang W."/>
            <person name="Yang X."/>
            <person name="Jeffery I.B."/>
            <person name="Cooney J.C."/>
            <person name="Kagawa T.F."/>
            <person name="Liu W."/>
            <person name="Song Y."/>
            <person name="Salvetti E."/>
            <person name="Wrobel A."/>
            <person name="Rasinkangas P."/>
            <person name="Parkhill J."/>
            <person name="Rea M.C."/>
            <person name="O'Sullivan O."/>
            <person name="Ritari J."/>
            <person name="Douillard F.P."/>
            <person name="Paul Ross R."/>
            <person name="Yang R."/>
            <person name="Briner A.E."/>
            <person name="Felis G.E."/>
            <person name="de Vos W.M."/>
            <person name="Barrangou R."/>
            <person name="Klaenhammer T.R."/>
            <person name="Caufield P.W."/>
            <person name="Cui Y."/>
            <person name="Zhang H."/>
            <person name="O'Toole P.W."/>
        </authorList>
    </citation>
    <scope>NUCLEOTIDE SEQUENCE [LARGE SCALE GENOMIC DNA]</scope>
    <source>
        <strain evidence="2 3">DSM 5707</strain>
    </source>
</reference>
<dbReference type="EMBL" id="AZGK01000015">
    <property type="protein sequence ID" value="KRM45606.1"/>
    <property type="molecule type" value="Genomic_DNA"/>
</dbReference>
<accession>A0A0R1Z194</accession>
<dbReference type="PATRIC" id="fig|1423784.4.peg.786"/>
<keyword evidence="1" id="KW-0175">Coiled coil</keyword>
<name>A0A0R1Z194_9LACO</name>
<dbReference type="Proteomes" id="UP000051957">
    <property type="component" value="Unassembled WGS sequence"/>
</dbReference>
<proteinExistence type="predicted"/>
<sequence length="138" mass="15952">MQISASIKVDQNKGDVIMAEKVRESAAEKKADAEERYNDKDLKYTDEQIKKAVDLINEKGYVTKKDIPEMDDDDWSKGFAQKIDGVFKNSDKDPYIYYEKFDYAGGDIDTIIWNMDVLKTRDEALKKLAEVLDEKIVR</sequence>
<evidence type="ECO:0000313" key="2">
    <source>
        <dbReference type="EMBL" id="KRM45606.1"/>
    </source>
</evidence>
<protein>
    <submittedName>
        <fullName evidence="2">Uncharacterized protein</fullName>
    </submittedName>
</protein>
<gene>
    <name evidence="2" type="ORF">FC51_GL000782</name>
</gene>
<feature type="coiled-coil region" evidence="1">
    <location>
        <begin position="16"/>
        <end position="43"/>
    </location>
</feature>
<comment type="caution">
    <text evidence="2">The sequence shown here is derived from an EMBL/GenBank/DDBJ whole genome shotgun (WGS) entry which is preliminary data.</text>
</comment>
<organism evidence="2 3">
    <name type="scientific">Lentilactobacillus parabuchneri DSM 5707 = NBRC 107865</name>
    <dbReference type="NCBI Taxonomy" id="1423784"/>
    <lineage>
        <taxon>Bacteria</taxon>
        <taxon>Bacillati</taxon>
        <taxon>Bacillota</taxon>
        <taxon>Bacilli</taxon>
        <taxon>Lactobacillales</taxon>
        <taxon>Lactobacillaceae</taxon>
        <taxon>Lentilactobacillus</taxon>
    </lineage>
</organism>
<evidence type="ECO:0000256" key="1">
    <source>
        <dbReference type="SAM" id="Coils"/>
    </source>
</evidence>
<evidence type="ECO:0000313" key="3">
    <source>
        <dbReference type="Proteomes" id="UP000051957"/>
    </source>
</evidence>